<dbReference type="EnsemblPlants" id="OPUNC01G00120.1">
    <property type="protein sequence ID" value="OPUNC01G00120.1"/>
    <property type="gene ID" value="OPUNC01G00120"/>
</dbReference>
<sequence length="22" mass="2665">MERCFHKRWHLTASSSNNFVLT</sequence>
<reference evidence="1" key="2">
    <citation type="submission" date="2018-05" db="EMBL/GenBank/DDBJ databases">
        <title>OpunRS2 (Oryza punctata Reference Sequence Version 2).</title>
        <authorList>
            <person name="Zhang J."/>
            <person name="Kudrna D."/>
            <person name="Lee S."/>
            <person name="Talag J."/>
            <person name="Welchert J."/>
            <person name="Wing R.A."/>
        </authorList>
    </citation>
    <scope>NUCLEOTIDE SEQUENCE [LARGE SCALE GENOMIC DNA]</scope>
</reference>
<protein>
    <submittedName>
        <fullName evidence="1">Uncharacterized protein</fullName>
    </submittedName>
</protein>
<dbReference type="Proteomes" id="UP000026962">
    <property type="component" value="Chromosome 1"/>
</dbReference>
<organism evidence="1">
    <name type="scientific">Oryza punctata</name>
    <name type="common">Red rice</name>
    <dbReference type="NCBI Taxonomy" id="4537"/>
    <lineage>
        <taxon>Eukaryota</taxon>
        <taxon>Viridiplantae</taxon>
        <taxon>Streptophyta</taxon>
        <taxon>Embryophyta</taxon>
        <taxon>Tracheophyta</taxon>
        <taxon>Spermatophyta</taxon>
        <taxon>Magnoliopsida</taxon>
        <taxon>Liliopsida</taxon>
        <taxon>Poales</taxon>
        <taxon>Poaceae</taxon>
        <taxon>BOP clade</taxon>
        <taxon>Oryzoideae</taxon>
        <taxon>Oryzeae</taxon>
        <taxon>Oryzinae</taxon>
        <taxon>Oryza</taxon>
    </lineage>
</organism>
<name>A0A0E0JD05_ORYPU</name>
<dbReference type="Gramene" id="OPUNC01G00120.1">
    <property type="protein sequence ID" value="OPUNC01G00120.1"/>
    <property type="gene ID" value="OPUNC01G00120"/>
</dbReference>
<evidence type="ECO:0000313" key="2">
    <source>
        <dbReference type="Proteomes" id="UP000026962"/>
    </source>
</evidence>
<evidence type="ECO:0000313" key="1">
    <source>
        <dbReference type="EnsemblPlants" id="OPUNC01G00120.1"/>
    </source>
</evidence>
<proteinExistence type="predicted"/>
<reference evidence="1" key="1">
    <citation type="submission" date="2015-04" db="UniProtKB">
        <authorList>
            <consortium name="EnsemblPlants"/>
        </authorList>
    </citation>
    <scope>IDENTIFICATION</scope>
</reference>
<dbReference type="HOGENOM" id="CLU_3425383_0_0_1"/>
<accession>A0A0E0JD05</accession>
<dbReference type="AlphaFoldDB" id="A0A0E0JD05"/>
<keyword evidence="2" id="KW-1185">Reference proteome</keyword>